<accession>A0AAD5M023</accession>
<name>A0AAD5M023_PARTN</name>
<evidence type="ECO:0000313" key="2">
    <source>
        <dbReference type="Proteomes" id="UP001196413"/>
    </source>
</evidence>
<organism evidence="1 2">
    <name type="scientific">Parelaphostrongylus tenuis</name>
    <name type="common">Meningeal worm</name>
    <dbReference type="NCBI Taxonomy" id="148309"/>
    <lineage>
        <taxon>Eukaryota</taxon>
        <taxon>Metazoa</taxon>
        <taxon>Ecdysozoa</taxon>
        <taxon>Nematoda</taxon>
        <taxon>Chromadorea</taxon>
        <taxon>Rhabditida</taxon>
        <taxon>Rhabditina</taxon>
        <taxon>Rhabditomorpha</taxon>
        <taxon>Strongyloidea</taxon>
        <taxon>Metastrongylidae</taxon>
        <taxon>Parelaphostrongylus</taxon>
    </lineage>
</organism>
<protein>
    <submittedName>
        <fullName evidence="1">Uncharacterized protein</fullName>
    </submittedName>
</protein>
<gene>
    <name evidence="1" type="ORF">KIN20_002597</name>
</gene>
<reference evidence="1" key="1">
    <citation type="submission" date="2021-06" db="EMBL/GenBank/DDBJ databases">
        <title>Parelaphostrongylus tenuis whole genome reference sequence.</title>
        <authorList>
            <person name="Garwood T.J."/>
            <person name="Larsen P.A."/>
            <person name="Fountain-Jones N.M."/>
            <person name="Garbe J.R."/>
            <person name="Macchietto M.G."/>
            <person name="Kania S.A."/>
            <person name="Gerhold R.W."/>
            <person name="Richards J.E."/>
            <person name="Wolf T.M."/>
        </authorList>
    </citation>
    <scope>NUCLEOTIDE SEQUENCE</scope>
    <source>
        <strain evidence="1">MNPRO001-30</strain>
        <tissue evidence="1">Meninges</tissue>
    </source>
</reference>
<dbReference type="AlphaFoldDB" id="A0AAD5M023"/>
<comment type="caution">
    <text evidence="1">The sequence shown here is derived from an EMBL/GenBank/DDBJ whole genome shotgun (WGS) entry which is preliminary data.</text>
</comment>
<sequence>MEARGIVLNVAEDIRVEVKITPLPSNFDVIRAVLLRTGFDPTESPRSTSQEWMAIDNWNKLCAALKREKNAKE</sequence>
<proteinExistence type="predicted"/>
<keyword evidence="2" id="KW-1185">Reference proteome</keyword>
<dbReference type="Proteomes" id="UP001196413">
    <property type="component" value="Unassembled WGS sequence"/>
</dbReference>
<evidence type="ECO:0000313" key="1">
    <source>
        <dbReference type="EMBL" id="KAJ1347523.1"/>
    </source>
</evidence>
<dbReference type="EMBL" id="JAHQIW010000325">
    <property type="protein sequence ID" value="KAJ1347523.1"/>
    <property type="molecule type" value="Genomic_DNA"/>
</dbReference>